<dbReference type="PROSITE" id="PS50111">
    <property type="entry name" value="CHEMOTAXIS_TRANSDUC_2"/>
    <property type="match status" value="1"/>
</dbReference>
<comment type="similarity">
    <text evidence="2">Belongs to the methyl-accepting chemotaxis (MCP) protein family.</text>
</comment>
<evidence type="ECO:0008006" key="9">
    <source>
        <dbReference type="Google" id="ProtNLM"/>
    </source>
</evidence>
<dbReference type="SMART" id="SM00283">
    <property type="entry name" value="MA"/>
    <property type="match status" value="1"/>
</dbReference>
<dbReference type="InterPro" id="IPR003660">
    <property type="entry name" value="HAMP_dom"/>
</dbReference>
<evidence type="ECO:0000256" key="4">
    <source>
        <dbReference type="SAM" id="MobiDB-lite"/>
    </source>
</evidence>
<dbReference type="SMART" id="SM00304">
    <property type="entry name" value="HAMP"/>
    <property type="match status" value="1"/>
</dbReference>
<dbReference type="Gene3D" id="1.10.287.950">
    <property type="entry name" value="Methyl-accepting chemotaxis protein"/>
    <property type="match status" value="1"/>
</dbReference>
<keyword evidence="8" id="KW-1185">Reference proteome</keyword>
<dbReference type="PROSITE" id="PS50885">
    <property type="entry name" value="HAMP"/>
    <property type="match status" value="1"/>
</dbReference>
<feature type="domain" description="Methyl-accepting transducer" evidence="5">
    <location>
        <begin position="404"/>
        <end position="633"/>
    </location>
</feature>
<dbReference type="PANTHER" id="PTHR43531">
    <property type="entry name" value="PROTEIN ICFG"/>
    <property type="match status" value="1"/>
</dbReference>
<evidence type="ECO:0000313" key="8">
    <source>
        <dbReference type="Proteomes" id="UP001057498"/>
    </source>
</evidence>
<name>A0ABN6PKS9_9BURK</name>
<dbReference type="PANTHER" id="PTHR43531:SF11">
    <property type="entry name" value="METHYL-ACCEPTING CHEMOTAXIS PROTEIN 3"/>
    <property type="match status" value="1"/>
</dbReference>
<evidence type="ECO:0000313" key="7">
    <source>
        <dbReference type="EMBL" id="BDI04618.1"/>
    </source>
</evidence>
<gene>
    <name evidence="7" type="ORF">CATMQ487_15880</name>
</gene>
<feature type="compositionally biased region" description="Pro residues" evidence="4">
    <location>
        <begin position="793"/>
        <end position="805"/>
    </location>
</feature>
<dbReference type="Pfam" id="PF00015">
    <property type="entry name" value="MCPsignal"/>
    <property type="match status" value="1"/>
</dbReference>
<accession>A0ABN6PKS9</accession>
<dbReference type="Proteomes" id="UP001057498">
    <property type="component" value="Chromosome"/>
</dbReference>
<dbReference type="CDD" id="cd06225">
    <property type="entry name" value="HAMP"/>
    <property type="match status" value="1"/>
</dbReference>
<organism evidence="7 8">
    <name type="scientific">Sphaerotilus microaerophilus</name>
    <dbReference type="NCBI Taxonomy" id="2914710"/>
    <lineage>
        <taxon>Bacteria</taxon>
        <taxon>Pseudomonadati</taxon>
        <taxon>Pseudomonadota</taxon>
        <taxon>Betaproteobacteria</taxon>
        <taxon>Burkholderiales</taxon>
        <taxon>Sphaerotilaceae</taxon>
        <taxon>Sphaerotilus</taxon>
    </lineage>
</organism>
<dbReference type="RefSeq" id="WP_251972726.1">
    <property type="nucleotide sequence ID" value="NZ_AP025730.1"/>
</dbReference>
<dbReference type="InterPro" id="IPR004089">
    <property type="entry name" value="MCPsignal_dom"/>
</dbReference>
<proteinExistence type="inferred from homology"/>
<feature type="domain" description="HAMP" evidence="6">
    <location>
        <begin position="352"/>
        <end position="399"/>
    </location>
</feature>
<dbReference type="SUPFAM" id="SSF58104">
    <property type="entry name" value="Methyl-accepting chemotaxis protein (MCP) signaling domain"/>
    <property type="match status" value="1"/>
</dbReference>
<dbReference type="Pfam" id="PF00672">
    <property type="entry name" value="HAMP"/>
    <property type="match status" value="1"/>
</dbReference>
<evidence type="ECO:0000256" key="3">
    <source>
        <dbReference type="PROSITE-ProRule" id="PRU00284"/>
    </source>
</evidence>
<dbReference type="InterPro" id="IPR051310">
    <property type="entry name" value="MCP_chemotaxis"/>
</dbReference>
<evidence type="ECO:0000256" key="1">
    <source>
        <dbReference type="ARBA" id="ARBA00022500"/>
    </source>
</evidence>
<feature type="region of interest" description="Disordered" evidence="4">
    <location>
        <begin position="789"/>
        <end position="811"/>
    </location>
</feature>
<evidence type="ECO:0000256" key="2">
    <source>
        <dbReference type="ARBA" id="ARBA00029447"/>
    </source>
</evidence>
<sequence>MTPSSTARFARLLQPGLLLMRRFTMGTRILACCALALLPLGGMTGWAVWQQFQDIAEVHQELAGIEQIAALVPVVQLAQQHRLHARLAALEHPGAADRLAEARQRLGQALGQADELIAGGTDALLQERWRASLGAWKRFIAMDAQHLPPALWDDQSTQIDRLSELIQLAAERSRLVLNPQGSAYFLVDLAVQHVVPWAESLARLGEIGAAGIAQGGWIDADQHLLYAHALHTRLRLQTIESRLAALQRMGEPVPAGWEGARHSALQLARQTEDAAASAYDPARATAHAVLAEQTLHAAAHVNVSVLRRLEQLSREHIDQVSRVIALQVSICAGVGLVMGYLGLCLYISFGSALGRLDQAVQAVAAGDLTHRCEVDGDTELQAIGHELGHMSQRLSGTVAEIRSTAARLAMSGERLSNDTTALAQRTESQATALAQTAGAVRQISDTVDHTARSARAVSQRAEQACAIADEGRQSMREAVAAMQEIEASARRTGEIVGLIEDIAFQTNMLSLNASVEAAKAGEAGRGFAVVAEEVRKLAKRSSDAAQEVGNLLETSARQVGEGVVRISAVDLTLGDIAQGIRDVAGTLQHIAEASTGQSASLGELTATVVSLDDITRENAAMVRASHHATQALMDQAGILTQAVQSMRLWQGSSDEARALVDRAVEHIRQHGLAASLDALHDRNGSFIDRDLYVFGFSRSGSYQVSGSDPSLVGQPAPPIATADGDLLTAAVWRLDPRGSWVDYQISHPQTLELVDKSSYVRQVDDDLVIGCGVYKRQGVVAGQLHRVGAAVPTPSPTRTPTPAGSPAPARA</sequence>
<protein>
    <recommendedName>
        <fullName evidence="9">Methyl-accepting chemotaxis protein</fullName>
    </recommendedName>
</protein>
<dbReference type="EMBL" id="AP025730">
    <property type="protein sequence ID" value="BDI04618.1"/>
    <property type="molecule type" value="Genomic_DNA"/>
</dbReference>
<keyword evidence="1" id="KW-0145">Chemotaxis</keyword>
<reference evidence="7" key="1">
    <citation type="submission" date="2022-04" db="EMBL/GenBank/DDBJ databases">
        <title>Whole genome sequence of Sphaerotilus sp. FB-5.</title>
        <authorList>
            <person name="Takeda M."/>
            <person name="Narihara S."/>
            <person name="Akimoto M."/>
            <person name="Akimoto R."/>
            <person name="Nishiyashiki S."/>
            <person name="Murakami T."/>
        </authorList>
    </citation>
    <scope>NUCLEOTIDE SEQUENCE</scope>
    <source>
        <strain evidence="7">FB-5</strain>
    </source>
</reference>
<evidence type="ECO:0000259" key="5">
    <source>
        <dbReference type="PROSITE" id="PS50111"/>
    </source>
</evidence>
<keyword evidence="3" id="KW-0807">Transducer</keyword>
<dbReference type="CDD" id="cd11386">
    <property type="entry name" value="MCP_signal"/>
    <property type="match status" value="1"/>
</dbReference>
<evidence type="ECO:0000259" key="6">
    <source>
        <dbReference type="PROSITE" id="PS50885"/>
    </source>
</evidence>